<organism evidence="2 3">
    <name type="scientific">Solanum tuberosum</name>
    <name type="common">Potato</name>
    <dbReference type="NCBI Taxonomy" id="4113"/>
    <lineage>
        <taxon>Eukaryota</taxon>
        <taxon>Viridiplantae</taxon>
        <taxon>Streptophyta</taxon>
        <taxon>Embryophyta</taxon>
        <taxon>Tracheophyta</taxon>
        <taxon>Spermatophyta</taxon>
        <taxon>Magnoliopsida</taxon>
        <taxon>eudicotyledons</taxon>
        <taxon>Gunneridae</taxon>
        <taxon>Pentapetalae</taxon>
        <taxon>asterids</taxon>
        <taxon>lamiids</taxon>
        <taxon>Solanales</taxon>
        <taxon>Solanaceae</taxon>
        <taxon>Solanoideae</taxon>
        <taxon>Solaneae</taxon>
        <taxon>Solanum</taxon>
    </lineage>
</organism>
<dbReference type="Gramene" id="PGSC0003DMT400051019">
    <property type="protein sequence ID" value="PGSC0003DMT400051019"/>
    <property type="gene ID" value="PGSC0003DMG400019808"/>
</dbReference>
<accession>M1BR58</accession>
<reference evidence="3" key="1">
    <citation type="journal article" date="2011" name="Nature">
        <title>Genome sequence and analysis of the tuber crop potato.</title>
        <authorList>
            <consortium name="The Potato Genome Sequencing Consortium"/>
        </authorList>
    </citation>
    <scope>NUCLEOTIDE SEQUENCE [LARGE SCALE GENOMIC DNA]</scope>
    <source>
        <strain evidence="3">cv. DM1-3 516 R44</strain>
    </source>
</reference>
<dbReference type="EnsemblPlants" id="PGSC0003DMT400051019">
    <property type="protein sequence ID" value="PGSC0003DMT400051019"/>
    <property type="gene ID" value="PGSC0003DMG400019808"/>
</dbReference>
<dbReference type="InParanoid" id="M1BR58"/>
<dbReference type="PaxDb" id="4113-PGSC0003DMT400051019"/>
<feature type="region of interest" description="Disordered" evidence="1">
    <location>
        <begin position="21"/>
        <end position="46"/>
    </location>
</feature>
<evidence type="ECO:0000256" key="1">
    <source>
        <dbReference type="SAM" id="MobiDB-lite"/>
    </source>
</evidence>
<dbReference type="HOGENOM" id="CLU_2201749_0_0_1"/>
<evidence type="ECO:0000313" key="3">
    <source>
        <dbReference type="Proteomes" id="UP000011115"/>
    </source>
</evidence>
<dbReference type="Proteomes" id="UP000011115">
    <property type="component" value="Unassembled WGS sequence"/>
</dbReference>
<sequence length="108" mass="12104">MSNRLPPTSPHSIFFSIVKPTNGKIPEKSQSPESNPAKSSSPQSVTRVQQALYAPHLLHARANSRNQQLLQSCSATTAHFDLFHPDFLGDFWLNFHTTTAFPYPWGKI</sequence>
<evidence type="ECO:0000313" key="2">
    <source>
        <dbReference type="EnsemblPlants" id="PGSC0003DMT400051019"/>
    </source>
</evidence>
<reference evidence="2" key="2">
    <citation type="submission" date="2015-06" db="UniProtKB">
        <authorList>
            <consortium name="EnsemblPlants"/>
        </authorList>
    </citation>
    <scope>IDENTIFICATION</scope>
    <source>
        <strain evidence="2">DM1-3 516 R44</strain>
    </source>
</reference>
<proteinExistence type="predicted"/>
<dbReference type="AlphaFoldDB" id="M1BR58"/>
<protein>
    <submittedName>
        <fullName evidence="2">Uncharacterized protein</fullName>
    </submittedName>
</protein>
<feature type="compositionally biased region" description="Polar residues" evidence="1">
    <location>
        <begin position="28"/>
        <end position="46"/>
    </location>
</feature>
<keyword evidence="3" id="KW-1185">Reference proteome</keyword>
<name>M1BR58_SOLTU</name>